<organism evidence="4 5">
    <name type="scientific">Carnegiea gigantea</name>
    <dbReference type="NCBI Taxonomy" id="171969"/>
    <lineage>
        <taxon>Eukaryota</taxon>
        <taxon>Viridiplantae</taxon>
        <taxon>Streptophyta</taxon>
        <taxon>Embryophyta</taxon>
        <taxon>Tracheophyta</taxon>
        <taxon>Spermatophyta</taxon>
        <taxon>Magnoliopsida</taxon>
        <taxon>eudicotyledons</taxon>
        <taxon>Gunneridae</taxon>
        <taxon>Pentapetalae</taxon>
        <taxon>Caryophyllales</taxon>
        <taxon>Cactineae</taxon>
        <taxon>Cactaceae</taxon>
        <taxon>Cactoideae</taxon>
        <taxon>Echinocereeae</taxon>
        <taxon>Carnegiea</taxon>
    </lineage>
</organism>
<gene>
    <name evidence="4" type="ORF">Cgig2_008430</name>
</gene>
<evidence type="ECO:0008006" key="6">
    <source>
        <dbReference type="Google" id="ProtNLM"/>
    </source>
</evidence>
<evidence type="ECO:0000256" key="1">
    <source>
        <dbReference type="ARBA" id="ARBA00007626"/>
    </source>
</evidence>
<dbReference type="EMBL" id="JAKOGI010000806">
    <property type="protein sequence ID" value="KAJ8430337.1"/>
    <property type="molecule type" value="Genomic_DNA"/>
</dbReference>
<evidence type="ECO:0000256" key="3">
    <source>
        <dbReference type="PROSITE-ProRule" id="PRU00708"/>
    </source>
</evidence>
<dbReference type="PANTHER" id="PTHR47447">
    <property type="entry name" value="OS03G0856100 PROTEIN"/>
    <property type="match status" value="1"/>
</dbReference>
<dbReference type="NCBIfam" id="TIGR00756">
    <property type="entry name" value="PPR"/>
    <property type="match status" value="3"/>
</dbReference>
<dbReference type="Pfam" id="PF13812">
    <property type="entry name" value="PPR_3"/>
    <property type="match status" value="1"/>
</dbReference>
<feature type="repeat" description="PPR" evidence="3">
    <location>
        <begin position="92"/>
        <end position="126"/>
    </location>
</feature>
<dbReference type="OrthoDB" id="185373at2759"/>
<keyword evidence="5" id="KW-1185">Reference proteome</keyword>
<name>A0A9Q1JT14_9CARY</name>
<dbReference type="PANTHER" id="PTHR47447:SF28">
    <property type="entry name" value="PENTACOTRIPEPTIDE-REPEAT REGION OF PRORP DOMAIN-CONTAINING PROTEIN"/>
    <property type="match status" value="1"/>
</dbReference>
<reference evidence="4" key="1">
    <citation type="submission" date="2022-04" db="EMBL/GenBank/DDBJ databases">
        <title>Carnegiea gigantea Genome sequencing and assembly v2.</title>
        <authorList>
            <person name="Copetti D."/>
            <person name="Sanderson M.J."/>
            <person name="Burquez A."/>
            <person name="Wojciechowski M.F."/>
        </authorList>
    </citation>
    <scope>NUCLEOTIDE SEQUENCE</scope>
    <source>
        <strain evidence="4">SGP5-SGP5p</strain>
        <tissue evidence="4">Aerial part</tissue>
    </source>
</reference>
<dbReference type="InterPro" id="IPR011990">
    <property type="entry name" value="TPR-like_helical_dom_sf"/>
</dbReference>
<dbReference type="Gene3D" id="1.25.40.10">
    <property type="entry name" value="Tetratricopeptide repeat domain"/>
    <property type="match status" value="2"/>
</dbReference>
<evidence type="ECO:0000256" key="2">
    <source>
        <dbReference type="ARBA" id="ARBA00022737"/>
    </source>
</evidence>
<dbReference type="Proteomes" id="UP001153076">
    <property type="component" value="Unassembled WGS sequence"/>
</dbReference>
<feature type="repeat" description="PPR" evidence="3">
    <location>
        <begin position="178"/>
        <end position="212"/>
    </location>
</feature>
<keyword evidence="2" id="KW-0677">Repeat</keyword>
<dbReference type="Pfam" id="PF12854">
    <property type="entry name" value="PPR_1"/>
    <property type="match status" value="1"/>
</dbReference>
<evidence type="ECO:0000313" key="4">
    <source>
        <dbReference type="EMBL" id="KAJ8430337.1"/>
    </source>
</evidence>
<accession>A0A9Q1JT14</accession>
<dbReference type="PROSITE" id="PS51375">
    <property type="entry name" value="PPR"/>
    <property type="match status" value="3"/>
</dbReference>
<sequence>MVDILGKLRNFELMWALTEEMHELGGLVSIGTMTKIMRRLSGALKYKAFEKFERFGLVKDISALNILMDTLKDFRKVDEILDEMQPKGCPPNVVSYIVVMLALGKAKDINGSLEFWDRMKRNGCILDANLYNALIYILSKSRRFKDACDLFKDMSKENRMKVLNYLLQDMFRKNVSIDLATYNLLVTALCKNGKLEHACSFFEHVILKGKVPRDSTYKMLVKKLEDKNMPKAKQQIEKLMSDVKKFLGFIYSSRLLVGCMLDIIHNLQIAFGMCMAFDDDIGLISSNDASSSDIEMEAGVKELERVGKRWNRGRNWKQLEA</sequence>
<dbReference type="AlphaFoldDB" id="A0A9Q1JT14"/>
<feature type="repeat" description="PPR" evidence="3">
    <location>
        <begin position="127"/>
        <end position="161"/>
    </location>
</feature>
<comment type="caution">
    <text evidence="4">The sequence shown here is derived from an EMBL/GenBank/DDBJ whole genome shotgun (WGS) entry which is preliminary data.</text>
</comment>
<protein>
    <recommendedName>
        <fullName evidence="6">Pentatricopeptide repeat-containing protein</fullName>
    </recommendedName>
</protein>
<evidence type="ECO:0000313" key="5">
    <source>
        <dbReference type="Proteomes" id="UP001153076"/>
    </source>
</evidence>
<dbReference type="Pfam" id="PF01535">
    <property type="entry name" value="PPR"/>
    <property type="match status" value="1"/>
</dbReference>
<dbReference type="InterPro" id="IPR002885">
    <property type="entry name" value="PPR_rpt"/>
</dbReference>
<comment type="similarity">
    <text evidence="1">Belongs to the PPR family. P subfamily.</text>
</comment>
<proteinExistence type="inferred from homology"/>